<name>A0A0A7CNZ3_ACHHY</name>
<evidence type="ECO:0000256" key="2">
    <source>
        <dbReference type="SAM" id="SignalP"/>
    </source>
</evidence>
<keyword evidence="2" id="KW-0732">Signal</keyword>
<sequence>MTIAAVLVIVTQTSSKADATPSGQVDTINTNNTDKASNINYGANYHFNESDNDCTHRDAFNSDTIAHDKGATSHYAIANLDTDKSNRNATDNNACTFVFDDYDSTAANHGIFANHNTNHRYDIGSSHNLKPFVDTVVDTNPYSNPNAHNYYHITRNHHDAPCLYTVIASHHSTADPDGIRSIPFHNSNACIDAFASHHTTSQHQCTSYCSDSIHFFNANTTSQNDTRALTERNGVDKPDDTPNDDNTTILNSNTHPDNNSTFNNNCQNIS</sequence>
<evidence type="ECO:0000256" key="1">
    <source>
        <dbReference type="SAM" id="MobiDB-lite"/>
    </source>
</evidence>
<accession>A0A0A7CNZ3</accession>
<dbReference type="EMBL" id="KM038688">
    <property type="protein sequence ID" value="AIG56149.1"/>
    <property type="molecule type" value="Genomic_DNA"/>
</dbReference>
<organism evidence="3">
    <name type="scientific">Achlya hypogyna</name>
    <name type="common">Oomycete</name>
    <name type="synonym">Protoachlya hypogyna</name>
    <dbReference type="NCBI Taxonomy" id="1202772"/>
    <lineage>
        <taxon>Eukaryota</taxon>
        <taxon>Sar</taxon>
        <taxon>Stramenopiles</taxon>
        <taxon>Oomycota</taxon>
        <taxon>Saprolegniomycetes</taxon>
        <taxon>Saprolegniales</taxon>
        <taxon>Achlyaceae</taxon>
        <taxon>Achlya</taxon>
    </lineage>
</organism>
<feature type="chain" id="PRO_5002038196" evidence="2">
    <location>
        <begin position="20"/>
        <end position="270"/>
    </location>
</feature>
<feature type="compositionally biased region" description="Polar residues" evidence="1">
    <location>
        <begin position="249"/>
        <end position="270"/>
    </location>
</feature>
<protein>
    <submittedName>
        <fullName evidence="3">Secreted protein</fullName>
    </submittedName>
</protein>
<proteinExistence type="predicted"/>
<feature type="compositionally biased region" description="Basic and acidic residues" evidence="1">
    <location>
        <begin position="228"/>
        <end position="240"/>
    </location>
</feature>
<evidence type="ECO:0000313" key="3">
    <source>
        <dbReference type="EMBL" id="AIG56149.1"/>
    </source>
</evidence>
<feature type="region of interest" description="Disordered" evidence="1">
    <location>
        <begin position="224"/>
        <end position="270"/>
    </location>
</feature>
<reference evidence="3" key="1">
    <citation type="journal article" date="2014" name="Genome Biol. Evol.">
        <title>The secreted proteins of Achlya hypogyna and Thraustotheca clavata identify the ancestral oomycete secretome and reveal gene acquisitions by horizontal gene transfer.</title>
        <authorList>
            <person name="Misner I."/>
            <person name="Blouin N."/>
            <person name="Leonard G."/>
            <person name="Richards T.A."/>
            <person name="Lane C.E."/>
        </authorList>
    </citation>
    <scope>NUCLEOTIDE SEQUENCE</scope>
    <source>
        <strain evidence="3">ATCC 48635</strain>
    </source>
</reference>
<feature type="signal peptide" evidence="2">
    <location>
        <begin position="1"/>
        <end position="19"/>
    </location>
</feature>
<dbReference type="AlphaFoldDB" id="A0A0A7CNZ3"/>